<evidence type="ECO:0000313" key="3">
    <source>
        <dbReference type="Proteomes" id="UP000294947"/>
    </source>
</evidence>
<keyword evidence="3" id="KW-1185">Reference proteome</keyword>
<evidence type="ECO:0000313" key="2">
    <source>
        <dbReference type="EMBL" id="TDD43463.1"/>
    </source>
</evidence>
<feature type="transmembrane region" description="Helical" evidence="1">
    <location>
        <begin position="116"/>
        <end position="135"/>
    </location>
</feature>
<dbReference type="OrthoDB" id="3429272at2"/>
<feature type="transmembrane region" description="Helical" evidence="1">
    <location>
        <begin position="56"/>
        <end position="75"/>
    </location>
</feature>
<dbReference type="Proteomes" id="UP000294947">
    <property type="component" value="Unassembled WGS sequence"/>
</dbReference>
<reference evidence="2 3" key="1">
    <citation type="submission" date="2019-03" db="EMBL/GenBank/DDBJ databases">
        <title>Draft genome sequences of novel Actinobacteria.</title>
        <authorList>
            <person name="Sahin N."/>
            <person name="Ay H."/>
            <person name="Saygin H."/>
        </authorList>
    </citation>
    <scope>NUCLEOTIDE SEQUENCE [LARGE SCALE GENOMIC DNA]</scope>
    <source>
        <strain evidence="2 3">7K502</strain>
    </source>
</reference>
<gene>
    <name evidence="2" type="ORF">E1288_26375</name>
</gene>
<name>A0A4R4YFH7_9PSEU</name>
<keyword evidence="1" id="KW-0812">Transmembrane</keyword>
<dbReference type="AlphaFoldDB" id="A0A4R4YFH7"/>
<keyword evidence="1" id="KW-1133">Transmembrane helix</keyword>
<dbReference type="RefSeq" id="WP_132489582.1">
    <property type="nucleotide sequence ID" value="NZ_SMKW01000039.1"/>
</dbReference>
<feature type="transmembrane region" description="Helical" evidence="1">
    <location>
        <begin position="87"/>
        <end position="110"/>
    </location>
</feature>
<comment type="caution">
    <text evidence="2">The sequence shown here is derived from an EMBL/GenBank/DDBJ whole genome shotgun (WGS) entry which is preliminary data.</text>
</comment>
<feature type="transmembrane region" description="Helical" evidence="1">
    <location>
        <begin position="32"/>
        <end position="50"/>
    </location>
</feature>
<proteinExistence type="predicted"/>
<evidence type="ECO:0000256" key="1">
    <source>
        <dbReference type="SAM" id="Phobius"/>
    </source>
</evidence>
<sequence length="141" mass="15256">MNEVQMDAAAQLARAERLGAEARRGGRWYVRYMLVFGVASFAMAAVFAFVDGKTAVFVTMPLWIAFVVAISVWSATRKVGMRGFGTLHGMVMLGWTLAWVATVVVGSNWMPGVWQWWIGGGVAMAAIAFAGAGVAHRRSRG</sequence>
<accession>A0A4R4YFH7</accession>
<dbReference type="EMBL" id="SMKW01000039">
    <property type="protein sequence ID" value="TDD43463.1"/>
    <property type="molecule type" value="Genomic_DNA"/>
</dbReference>
<keyword evidence="1" id="KW-0472">Membrane</keyword>
<organism evidence="2 3">
    <name type="scientific">Saccharopolyspora elongata</name>
    <dbReference type="NCBI Taxonomy" id="2530387"/>
    <lineage>
        <taxon>Bacteria</taxon>
        <taxon>Bacillati</taxon>
        <taxon>Actinomycetota</taxon>
        <taxon>Actinomycetes</taxon>
        <taxon>Pseudonocardiales</taxon>
        <taxon>Pseudonocardiaceae</taxon>
        <taxon>Saccharopolyspora</taxon>
    </lineage>
</organism>
<protein>
    <submittedName>
        <fullName evidence="2">Uncharacterized protein</fullName>
    </submittedName>
</protein>